<gene>
    <name evidence="2" type="ORF">CYMTET_4561</name>
</gene>
<feature type="compositionally biased region" description="Low complexity" evidence="1">
    <location>
        <begin position="417"/>
        <end position="429"/>
    </location>
</feature>
<feature type="region of interest" description="Disordered" evidence="1">
    <location>
        <begin position="403"/>
        <end position="451"/>
    </location>
</feature>
<dbReference type="AlphaFoldDB" id="A0AAE0H168"/>
<protein>
    <submittedName>
        <fullName evidence="2">Uncharacterized protein</fullName>
    </submittedName>
</protein>
<dbReference type="EMBL" id="LGRX02000645">
    <property type="protein sequence ID" value="KAK3287953.1"/>
    <property type="molecule type" value="Genomic_DNA"/>
</dbReference>
<feature type="region of interest" description="Disordered" evidence="1">
    <location>
        <begin position="480"/>
        <end position="507"/>
    </location>
</feature>
<reference evidence="2 3" key="1">
    <citation type="journal article" date="2015" name="Genome Biol. Evol.">
        <title>Comparative Genomics of a Bacterivorous Green Alga Reveals Evolutionary Causalities and Consequences of Phago-Mixotrophic Mode of Nutrition.</title>
        <authorList>
            <person name="Burns J.A."/>
            <person name="Paasch A."/>
            <person name="Narechania A."/>
            <person name="Kim E."/>
        </authorList>
    </citation>
    <scope>NUCLEOTIDE SEQUENCE [LARGE SCALE GENOMIC DNA]</scope>
    <source>
        <strain evidence="2 3">PLY_AMNH</strain>
    </source>
</reference>
<comment type="caution">
    <text evidence="2">The sequence shown here is derived from an EMBL/GenBank/DDBJ whole genome shotgun (WGS) entry which is preliminary data.</text>
</comment>
<organism evidence="2 3">
    <name type="scientific">Cymbomonas tetramitiformis</name>
    <dbReference type="NCBI Taxonomy" id="36881"/>
    <lineage>
        <taxon>Eukaryota</taxon>
        <taxon>Viridiplantae</taxon>
        <taxon>Chlorophyta</taxon>
        <taxon>Pyramimonadophyceae</taxon>
        <taxon>Pyramimonadales</taxon>
        <taxon>Pyramimonadaceae</taxon>
        <taxon>Cymbomonas</taxon>
    </lineage>
</organism>
<proteinExistence type="predicted"/>
<evidence type="ECO:0000313" key="2">
    <source>
        <dbReference type="EMBL" id="KAK3287953.1"/>
    </source>
</evidence>
<name>A0AAE0H168_9CHLO</name>
<evidence type="ECO:0000313" key="3">
    <source>
        <dbReference type="Proteomes" id="UP001190700"/>
    </source>
</evidence>
<dbReference type="Proteomes" id="UP001190700">
    <property type="component" value="Unassembled WGS sequence"/>
</dbReference>
<accession>A0AAE0H168</accession>
<feature type="compositionally biased region" description="Acidic residues" evidence="1">
    <location>
        <begin position="484"/>
        <end position="494"/>
    </location>
</feature>
<keyword evidence="3" id="KW-1185">Reference proteome</keyword>
<evidence type="ECO:0000256" key="1">
    <source>
        <dbReference type="SAM" id="MobiDB-lite"/>
    </source>
</evidence>
<sequence>MRRSTGSTYFVRQVKALLDDFKRFTTLAPPLPGFLSAKEVLDRVEEYACSSKFLAGGEAFHVRSLEGVFVAMVLNSLNPADVHIQTIFSVEELPLFKRLSDAVCTHYDNVIAPSSVATDTGAGIMEDRRKQDEQKRAALGKRVPCPVCHMLGHTSKECFVINEAKRESFLKKNPGRREAIMRHVQDYQKHGKLPVSERAAALTDGERHPGLDDTGESLFALREVVTDSVISDFAGVLLPQFVASGNGVRARRWAESWCLESDLVLDNYYAVLAATQAVSEAGRNLAATQAVSEAGRNLAATQAVSEAGRNLAATQAVWEAGRNLAATQAVWEAGREEHLGATQAVWEAGREEHLGAGYQISPRQPWYKPSIQALLGVATRATVKAVDDFWTLLGYDVEGGLDSDSSSDYAYEDGYDSDASMPSLDSASSSDDEDDVCFGQPDEAVDGIPSDDWASGVFSGSGVNGGSACGLSSVEHFDMPSLEDASDSDDEDDVPSGPSFEGWGGVPSDDWACGMSADSGVATYALHDGLSGAWADPVDVLATALPTAASSGKVAVLDSGATEHIFNLVSDFDRDFDSAAGSIFTVVQASTVSSVGSGTVTFAKRDVSSGRAVGRQFVDIQWGGGLLILSSGNQYVIHEDCVDSLDTYMACAAHHDDSDSDKTDWKFKKTEQHFEQLGPFYLELFASEDNHILVKLEPAEF</sequence>